<dbReference type="EMBL" id="CP081864">
    <property type="protein sequence ID" value="QZN97810.1"/>
    <property type="molecule type" value="Genomic_DNA"/>
</dbReference>
<evidence type="ECO:0000256" key="1">
    <source>
        <dbReference type="SAM" id="Phobius"/>
    </source>
</evidence>
<dbReference type="Pfam" id="PF15944">
    <property type="entry name" value="DUF4752"/>
    <property type="match status" value="1"/>
</dbReference>
<proteinExistence type="predicted"/>
<protein>
    <submittedName>
        <fullName evidence="2">DUF4752 family protein</fullName>
    </submittedName>
</protein>
<keyword evidence="1" id="KW-0472">Membrane</keyword>
<keyword evidence="3" id="KW-1185">Reference proteome</keyword>
<feature type="transmembrane region" description="Helical" evidence="1">
    <location>
        <begin position="12"/>
        <end position="33"/>
    </location>
</feature>
<dbReference type="InterPro" id="IPR031858">
    <property type="entry name" value="DUF4752"/>
</dbReference>
<name>A0ABX9ARH9_9ENTR</name>
<organism evidence="2 3">
    <name type="scientific">Symbiopectobacterium purcellii</name>
    <dbReference type="NCBI Taxonomy" id="2871826"/>
    <lineage>
        <taxon>Bacteria</taxon>
        <taxon>Pseudomonadati</taxon>
        <taxon>Pseudomonadota</taxon>
        <taxon>Gammaproteobacteria</taxon>
        <taxon>Enterobacterales</taxon>
        <taxon>Enterobacteriaceae</taxon>
    </lineage>
</organism>
<dbReference type="RefSeq" id="WP_222160841.1">
    <property type="nucleotide sequence ID" value="NZ_CP081864.1"/>
</dbReference>
<accession>A0ABX9ARH9</accession>
<reference evidence="2 3" key="1">
    <citation type="submission" date="2021-08" db="EMBL/GenBank/DDBJ databases">
        <title>Culture and genomic analysis of Symbiopectobacterium purcellii sp. nov. gen. nov., isolated from the leafhopper Empoasca decipiens.</title>
        <authorList>
            <person name="Nadal-Jimenez P."/>
            <person name="Siozios S."/>
            <person name="Halliday N."/>
            <person name="Camara M."/>
            <person name="Hurst G.D.D."/>
        </authorList>
    </citation>
    <scope>NUCLEOTIDE SEQUENCE [LARGE SCALE GENOMIC DNA]</scope>
    <source>
        <strain evidence="2 3">SyEd1</strain>
    </source>
</reference>
<keyword evidence="1" id="KW-0812">Transmembrane</keyword>
<dbReference type="Proteomes" id="UP000825886">
    <property type="component" value="Chromosome"/>
</dbReference>
<keyword evidence="1" id="KW-1133">Transmembrane helix</keyword>
<evidence type="ECO:0000313" key="2">
    <source>
        <dbReference type="EMBL" id="QZN97810.1"/>
    </source>
</evidence>
<evidence type="ECO:0000313" key="3">
    <source>
        <dbReference type="Proteomes" id="UP000825886"/>
    </source>
</evidence>
<gene>
    <name evidence="2" type="ORF">K6K13_11190</name>
</gene>
<sequence>MSEWAEYLNTGLALLGWLYIMVKAGEWLTSTVLKKWCNRRKESRKQKAVNELYDAFQLDQIKDGQTLKVTTKGSLTIMMVRSERP</sequence>